<dbReference type="GO" id="GO:0005886">
    <property type="term" value="C:plasma membrane"/>
    <property type="evidence" value="ECO:0007669"/>
    <property type="project" value="UniProtKB-SubCell"/>
</dbReference>
<dbReference type="InterPro" id="IPR000425">
    <property type="entry name" value="MIP"/>
</dbReference>
<dbReference type="GO" id="GO:0015250">
    <property type="term" value="F:water channel activity"/>
    <property type="evidence" value="ECO:0007669"/>
    <property type="project" value="TreeGrafter"/>
</dbReference>
<keyword evidence="7 10" id="KW-1133">Transmembrane helix</keyword>
<evidence type="ECO:0000256" key="6">
    <source>
        <dbReference type="ARBA" id="ARBA00022737"/>
    </source>
</evidence>
<evidence type="ECO:0000256" key="3">
    <source>
        <dbReference type="ARBA" id="ARBA00022448"/>
    </source>
</evidence>
<dbReference type="PRINTS" id="PR00783">
    <property type="entry name" value="MINTRINSICP"/>
</dbReference>
<dbReference type="Pfam" id="PF00230">
    <property type="entry name" value="MIP"/>
    <property type="match status" value="1"/>
</dbReference>
<dbReference type="InterPro" id="IPR034294">
    <property type="entry name" value="Aquaporin_transptr"/>
</dbReference>
<evidence type="ECO:0008006" key="13">
    <source>
        <dbReference type="Google" id="ProtNLM"/>
    </source>
</evidence>
<protein>
    <recommendedName>
        <fullName evidence="13">Aquaporin</fullName>
    </recommendedName>
</protein>
<keyword evidence="3 9" id="KW-0813">Transport</keyword>
<evidence type="ECO:0000313" key="12">
    <source>
        <dbReference type="Proteomes" id="UP001344447"/>
    </source>
</evidence>
<comment type="subcellular location">
    <subcellularLocation>
        <location evidence="1">Cell membrane</location>
        <topology evidence="1">Multi-pass membrane protein</topology>
    </subcellularLocation>
</comment>
<dbReference type="AlphaFoldDB" id="A0AAN7U1G4"/>
<evidence type="ECO:0000313" key="11">
    <source>
        <dbReference type="EMBL" id="KAK5576450.1"/>
    </source>
</evidence>
<feature type="transmembrane region" description="Helical" evidence="10">
    <location>
        <begin position="159"/>
        <end position="182"/>
    </location>
</feature>
<dbReference type="PANTHER" id="PTHR19139">
    <property type="entry name" value="AQUAPORIN TRANSPORTER"/>
    <property type="match status" value="1"/>
</dbReference>
<keyword evidence="8 10" id="KW-0472">Membrane</keyword>
<dbReference type="InterPro" id="IPR022357">
    <property type="entry name" value="MIP_CS"/>
</dbReference>
<comment type="similarity">
    <text evidence="2 9">Belongs to the MIP/aquaporin (TC 1.A.8) family.</text>
</comment>
<evidence type="ECO:0000256" key="9">
    <source>
        <dbReference type="RuleBase" id="RU000477"/>
    </source>
</evidence>
<evidence type="ECO:0000256" key="1">
    <source>
        <dbReference type="ARBA" id="ARBA00004651"/>
    </source>
</evidence>
<dbReference type="SUPFAM" id="SSF81338">
    <property type="entry name" value="Aquaporin-like"/>
    <property type="match status" value="1"/>
</dbReference>
<dbReference type="Proteomes" id="UP001344447">
    <property type="component" value="Unassembled WGS sequence"/>
</dbReference>
<feature type="transmembrane region" description="Helical" evidence="10">
    <location>
        <begin position="69"/>
        <end position="95"/>
    </location>
</feature>
<feature type="transmembrane region" description="Helical" evidence="10">
    <location>
        <begin position="41"/>
        <end position="63"/>
    </location>
</feature>
<keyword evidence="5 9" id="KW-0812">Transmembrane</keyword>
<keyword evidence="12" id="KW-1185">Reference proteome</keyword>
<keyword evidence="4" id="KW-1003">Cell membrane</keyword>
<sequence>MVKVVPLRFITYDPLKDPSKMVYRKPIPKPMRAFKGFFSEFLGTLYLVYFCGGSVCAAFAVAGDSAARALLGALIQGMALAALIWAVSGVSGCNLNPAVTLANLLSGRVGLIDSLSYVAAQILGCIAGAGILYGCLPNLYRIDLGVPHLAPGMNTGQAFLMEMMLTSILCLCVLGTSVFNVWDRRLNRIAPFAIGLALFIGVGIGFNFSGGALNPVRVLGPSIISGVFSHHWVYWLGPLVGAVLAAFIYRCLLQERFDVIERPGYVAPLIDPNTAVSSY</sequence>
<accession>A0AAN7U1G4</accession>
<dbReference type="EMBL" id="JAVFKY010000005">
    <property type="protein sequence ID" value="KAK5576450.1"/>
    <property type="molecule type" value="Genomic_DNA"/>
</dbReference>
<feature type="transmembrane region" description="Helical" evidence="10">
    <location>
        <begin position="189"/>
        <end position="212"/>
    </location>
</feature>
<dbReference type="PANTHER" id="PTHR19139:SF199">
    <property type="entry name" value="MIP17260P"/>
    <property type="match status" value="1"/>
</dbReference>
<keyword evidence="6" id="KW-0677">Repeat</keyword>
<dbReference type="InterPro" id="IPR023271">
    <property type="entry name" value="Aquaporin-like"/>
</dbReference>
<feature type="transmembrane region" description="Helical" evidence="10">
    <location>
        <begin position="115"/>
        <end position="139"/>
    </location>
</feature>
<proteinExistence type="inferred from homology"/>
<gene>
    <name evidence="11" type="ORF">RB653_007594</name>
</gene>
<evidence type="ECO:0000256" key="8">
    <source>
        <dbReference type="ARBA" id="ARBA00023136"/>
    </source>
</evidence>
<evidence type="ECO:0000256" key="7">
    <source>
        <dbReference type="ARBA" id="ARBA00022989"/>
    </source>
</evidence>
<evidence type="ECO:0000256" key="5">
    <source>
        <dbReference type="ARBA" id="ARBA00022692"/>
    </source>
</evidence>
<evidence type="ECO:0000256" key="10">
    <source>
        <dbReference type="SAM" id="Phobius"/>
    </source>
</evidence>
<organism evidence="11 12">
    <name type="scientific">Dictyostelium firmibasis</name>
    <dbReference type="NCBI Taxonomy" id="79012"/>
    <lineage>
        <taxon>Eukaryota</taxon>
        <taxon>Amoebozoa</taxon>
        <taxon>Evosea</taxon>
        <taxon>Eumycetozoa</taxon>
        <taxon>Dictyostelia</taxon>
        <taxon>Dictyosteliales</taxon>
        <taxon>Dictyosteliaceae</taxon>
        <taxon>Dictyostelium</taxon>
    </lineage>
</organism>
<name>A0AAN7U1G4_9MYCE</name>
<reference evidence="11 12" key="1">
    <citation type="submission" date="2023-11" db="EMBL/GenBank/DDBJ databases">
        <title>Dfirmibasis_genome.</title>
        <authorList>
            <person name="Edelbroek B."/>
            <person name="Kjellin J."/>
            <person name="Jerlstrom-Hultqvist J."/>
            <person name="Soderbom F."/>
        </authorList>
    </citation>
    <scope>NUCLEOTIDE SEQUENCE [LARGE SCALE GENOMIC DNA]</scope>
    <source>
        <strain evidence="11 12">TNS-C-14</strain>
    </source>
</reference>
<comment type="caution">
    <text evidence="11">The sequence shown here is derived from an EMBL/GenBank/DDBJ whole genome shotgun (WGS) entry which is preliminary data.</text>
</comment>
<evidence type="ECO:0000256" key="2">
    <source>
        <dbReference type="ARBA" id="ARBA00006175"/>
    </source>
</evidence>
<dbReference type="Gene3D" id="1.20.1080.10">
    <property type="entry name" value="Glycerol uptake facilitator protein"/>
    <property type="match status" value="1"/>
</dbReference>
<feature type="transmembrane region" description="Helical" evidence="10">
    <location>
        <begin position="232"/>
        <end position="252"/>
    </location>
</feature>
<dbReference type="FunFam" id="1.20.1080.10:FF:000062">
    <property type="entry name" value="Aquaporin A"/>
    <property type="match status" value="1"/>
</dbReference>
<evidence type="ECO:0000256" key="4">
    <source>
        <dbReference type="ARBA" id="ARBA00022475"/>
    </source>
</evidence>
<dbReference type="PROSITE" id="PS00221">
    <property type="entry name" value="MIP"/>
    <property type="match status" value="1"/>
</dbReference>